<dbReference type="PANTHER" id="PTHR43649:SF34">
    <property type="entry name" value="ABC TRANSPORTER PERIPLASMIC-BINDING PROTEIN YCJN-RELATED"/>
    <property type="match status" value="1"/>
</dbReference>
<dbReference type="Pfam" id="PF13416">
    <property type="entry name" value="SBP_bac_8"/>
    <property type="match status" value="1"/>
</dbReference>
<evidence type="ECO:0000256" key="1">
    <source>
        <dbReference type="ARBA" id="ARBA00008520"/>
    </source>
</evidence>
<dbReference type="AlphaFoldDB" id="A0A2M7TIX4"/>
<reference evidence="5" key="1">
    <citation type="submission" date="2017-09" db="EMBL/GenBank/DDBJ databases">
        <title>Depth-based differentiation of microbial function through sediment-hosted aquifers and enrichment of novel symbionts in the deep terrestrial subsurface.</title>
        <authorList>
            <person name="Probst A.J."/>
            <person name="Ladd B."/>
            <person name="Jarett J.K."/>
            <person name="Geller-Mcgrath D.E."/>
            <person name="Sieber C.M.K."/>
            <person name="Emerson J.B."/>
            <person name="Anantharaman K."/>
            <person name="Thomas B.C."/>
            <person name="Malmstrom R."/>
            <person name="Stieglmeier M."/>
            <person name="Klingl A."/>
            <person name="Woyke T."/>
            <person name="Ryan C.M."/>
            <person name="Banfield J.F."/>
        </authorList>
    </citation>
    <scope>NUCLEOTIDE SEQUENCE [LARGE SCALE GENOMIC DNA]</scope>
</reference>
<evidence type="ECO:0008006" key="6">
    <source>
        <dbReference type="Google" id="ProtNLM"/>
    </source>
</evidence>
<keyword evidence="3" id="KW-0732">Signal</keyword>
<dbReference type="InterPro" id="IPR050490">
    <property type="entry name" value="Bact_solute-bd_prot1"/>
</dbReference>
<dbReference type="InterPro" id="IPR006059">
    <property type="entry name" value="SBP"/>
</dbReference>
<accession>A0A2M7TIX4</accession>
<dbReference type="EMBL" id="PFNN01000010">
    <property type="protein sequence ID" value="PIZ46288.1"/>
    <property type="molecule type" value="Genomic_DNA"/>
</dbReference>
<dbReference type="SUPFAM" id="SSF53850">
    <property type="entry name" value="Periplasmic binding protein-like II"/>
    <property type="match status" value="1"/>
</dbReference>
<proteinExistence type="inferred from homology"/>
<sequence>TVMSASEFAQIFYPVAASDLIMGTGILGIPLEYDAITLFINDDLFASAGATPPATWDDLRKTAIILTQKDERGIILQSGVALGRTENVDHWPEILALMMLQNGVDLAKPAGRLAQDALTFFTLFSSTDGVWDATLPKSTAMFAGGKLAMYFGPSWRAFEIAQQNPSLKFSTFPLPQLPKASSGQKDVAYASYWAEGVWEKSKNKTVAWDFLKFISSQDSLAKLYANAAKQRTFGEPYPRVDMAGLLNSHPVLGSIVSKAPNARSWYLQSRTFDGPTGINSLINKYFEDAINAVNSGTAADKALETAAQGVAQVLRQYGVTK</sequence>
<protein>
    <recommendedName>
        <fullName evidence="6">Extracellular solute-binding protein</fullName>
    </recommendedName>
</protein>
<comment type="similarity">
    <text evidence="1">Belongs to the bacterial solute-binding protein 1 family.</text>
</comment>
<organism evidence="4 5">
    <name type="scientific">Candidatus Woesebacteria bacterium CG_4_10_14_0_2_um_filter_44_9</name>
    <dbReference type="NCBI Taxonomy" id="1975055"/>
    <lineage>
        <taxon>Bacteria</taxon>
        <taxon>Candidatus Woeseibacteriota</taxon>
    </lineage>
</organism>
<feature type="non-terminal residue" evidence="4">
    <location>
        <position position="1"/>
    </location>
</feature>
<comment type="caution">
    <text evidence="4">The sequence shown here is derived from an EMBL/GenBank/DDBJ whole genome shotgun (WGS) entry which is preliminary data.</text>
</comment>
<dbReference type="PANTHER" id="PTHR43649">
    <property type="entry name" value="ARABINOSE-BINDING PROTEIN-RELATED"/>
    <property type="match status" value="1"/>
</dbReference>
<evidence type="ECO:0000256" key="3">
    <source>
        <dbReference type="ARBA" id="ARBA00022729"/>
    </source>
</evidence>
<gene>
    <name evidence="4" type="ORF">COY30_00455</name>
</gene>
<name>A0A2M7TIX4_9BACT</name>
<evidence type="ECO:0000313" key="5">
    <source>
        <dbReference type="Proteomes" id="UP000231727"/>
    </source>
</evidence>
<evidence type="ECO:0000256" key="2">
    <source>
        <dbReference type="ARBA" id="ARBA00022448"/>
    </source>
</evidence>
<dbReference type="Gene3D" id="3.40.190.10">
    <property type="entry name" value="Periplasmic binding protein-like II"/>
    <property type="match status" value="1"/>
</dbReference>
<keyword evidence="2" id="KW-0813">Transport</keyword>
<dbReference type="Proteomes" id="UP000231727">
    <property type="component" value="Unassembled WGS sequence"/>
</dbReference>
<evidence type="ECO:0000313" key="4">
    <source>
        <dbReference type="EMBL" id="PIZ46288.1"/>
    </source>
</evidence>